<dbReference type="HOGENOM" id="CLU_260550_0_0_1"/>
<dbReference type="KEGG" id="ehx:EMIHUDRAFT_463739"/>
<feature type="compositionally biased region" description="Acidic residues" evidence="1">
    <location>
        <begin position="1290"/>
        <end position="1300"/>
    </location>
</feature>
<feature type="region of interest" description="Disordered" evidence="1">
    <location>
        <begin position="1286"/>
        <end position="1313"/>
    </location>
</feature>
<reference evidence="3" key="2">
    <citation type="submission" date="2024-10" db="UniProtKB">
        <authorList>
            <consortium name="EnsemblProtists"/>
        </authorList>
    </citation>
    <scope>IDENTIFICATION</scope>
</reference>
<keyword evidence="4" id="KW-1185">Reference proteome</keyword>
<dbReference type="PROSITE" id="PS51412">
    <property type="entry name" value="MACPF_2"/>
    <property type="match status" value="1"/>
</dbReference>
<feature type="compositionally biased region" description="Basic and acidic residues" evidence="1">
    <location>
        <begin position="276"/>
        <end position="286"/>
    </location>
</feature>
<dbReference type="GeneID" id="17267165"/>
<feature type="compositionally biased region" description="Polar residues" evidence="1">
    <location>
        <begin position="351"/>
        <end position="368"/>
    </location>
</feature>
<reference evidence="4" key="1">
    <citation type="journal article" date="2013" name="Nature">
        <title>Pan genome of the phytoplankton Emiliania underpins its global distribution.</title>
        <authorList>
            <person name="Read B.A."/>
            <person name="Kegel J."/>
            <person name="Klute M.J."/>
            <person name="Kuo A."/>
            <person name="Lefebvre S.C."/>
            <person name="Maumus F."/>
            <person name="Mayer C."/>
            <person name="Miller J."/>
            <person name="Monier A."/>
            <person name="Salamov A."/>
            <person name="Young J."/>
            <person name="Aguilar M."/>
            <person name="Claverie J.M."/>
            <person name="Frickenhaus S."/>
            <person name="Gonzalez K."/>
            <person name="Herman E.K."/>
            <person name="Lin Y.C."/>
            <person name="Napier J."/>
            <person name="Ogata H."/>
            <person name="Sarno A.F."/>
            <person name="Shmutz J."/>
            <person name="Schroeder D."/>
            <person name="de Vargas C."/>
            <person name="Verret F."/>
            <person name="von Dassow P."/>
            <person name="Valentin K."/>
            <person name="Van de Peer Y."/>
            <person name="Wheeler G."/>
            <person name="Dacks J.B."/>
            <person name="Delwiche C.F."/>
            <person name="Dyhrman S.T."/>
            <person name="Glockner G."/>
            <person name="John U."/>
            <person name="Richards T."/>
            <person name="Worden A.Z."/>
            <person name="Zhang X."/>
            <person name="Grigoriev I.V."/>
            <person name="Allen A.E."/>
            <person name="Bidle K."/>
            <person name="Borodovsky M."/>
            <person name="Bowler C."/>
            <person name="Brownlee C."/>
            <person name="Cock J.M."/>
            <person name="Elias M."/>
            <person name="Gladyshev V.N."/>
            <person name="Groth M."/>
            <person name="Guda C."/>
            <person name="Hadaegh A."/>
            <person name="Iglesias-Rodriguez M.D."/>
            <person name="Jenkins J."/>
            <person name="Jones B.M."/>
            <person name="Lawson T."/>
            <person name="Leese F."/>
            <person name="Lindquist E."/>
            <person name="Lobanov A."/>
            <person name="Lomsadze A."/>
            <person name="Malik S.B."/>
            <person name="Marsh M.E."/>
            <person name="Mackinder L."/>
            <person name="Mock T."/>
            <person name="Mueller-Roeber B."/>
            <person name="Pagarete A."/>
            <person name="Parker M."/>
            <person name="Probert I."/>
            <person name="Quesneville H."/>
            <person name="Raines C."/>
            <person name="Rensing S.A."/>
            <person name="Riano-Pachon D.M."/>
            <person name="Richier S."/>
            <person name="Rokitta S."/>
            <person name="Shiraiwa Y."/>
            <person name="Soanes D.M."/>
            <person name="van der Giezen M."/>
            <person name="Wahlund T.M."/>
            <person name="Williams B."/>
            <person name="Wilson W."/>
            <person name="Wolfe G."/>
            <person name="Wurch L.L."/>
        </authorList>
    </citation>
    <scope>NUCLEOTIDE SEQUENCE</scope>
</reference>
<dbReference type="InterPro" id="IPR020864">
    <property type="entry name" value="MACPF"/>
</dbReference>
<sequence length="1313" mass="137984">MLKLEFVPAAGDKLLLKLSPPPPLADKQASLADNTTVIDSGGGGNAVGIPSEPVSLKDGIDTGTGGTGTASTGTGNGPPEGEPGPLKDGIDAGGGNVAGELSPIKSFAKVGIVPADDGRITLVISASVSHSLLGAKACGVKNVNISVAKSGPDGVLKKETAAEKAPAAGAVDSDKAKAMFAAHGPSPAVFWSKFTRPTGPPTAPTGAVKGALKKDIPAAESGAEVSFDETGVIKIDPALKPATKGDADWNDSTKEFPEETAAPAGIDEWKTPSPLRKIERKGEPNLIDRSKKTTKNLTPIGRVDSNGFAALLGTDLDEEDLADVGSGNAFDDEEDLAGVGSGDASVGDAPPTSTTNSGATANPKTNTITTQKGSVSAFGWLSWPKLCWHNVLCTVFICLIAASASGVAFAYFSHVGSDSLLPSIVVPDATALPTERGPLFAPFNPTPVVPEPPDVVEDPAWLIATSGFCSNLNVVMNERDVKGKMTAGDRDGHFVADISFNYYPQTAIKFTDTPYHMANTIEGDQTEADALVSPAWDHKNIALLEPTSSCSADEEGRSNQSWAISVFKVEEHRACNDGETAWSGHPCVHYTGYVSAESPNFVNVNTERFVCQLFVDSDGSSPPPKVSSGPTTTSEDTCAPDTSAADTNTILKHSSDIMQKREMLTIDQFLRGYTSSNEDLLHISAYQFQLGEDIDTGEGVVVTTEPTANLFDRDRVASLLGVSTSSAYSSTKTISGDSIAEFSSQFAASASVGGSAWGVSASASASFSSSSSGSSKMSYAQLRSMQVVGVVTVHPGGDQRAYDAALAANTRTELEAVLDSTKAEEFVKKYGLYFITSATYGGLFTMTKSAETTSATSAESLSAELSFSYGVASGSATASDDTSNSDESSSSQAKVKCYGGELGKCSLENYSDWAASVVDHPDVVDYTITPIYKLIDPGDTKRQLLKAAFHSVEVKLLGGMQAQWIKEDRVASASTVDLQTVVIKSVSSNRFCRLNRNEIRQIERPRVWKKIIADYTIICDGSAKYTGKYLQDRFSNQETRTSFLAFVFSLVPSERRGEFTLQAWALNDRSTYADGTTLPNQEFAIPHKCGMADSSSEIVCSPSADSSGNLVVEDITVKIPRPITEATAFQIESQGAGLYTLTAVRAQDSAFGVSDPGHLCGTNSNSSIGCPAFVSTKEEAAGFNAQFVIEVLGPGQTFGRVQNTRLYVGDVMRAGGPPLVMEGNNNLFFVVLPGGDLVFTSLSTVSSATFASGTSDAAYRDRIVMHLMTAAGASAPADAVFRFTAGDAMQTEDDDEDADRSEDYSDDGRASDL</sequence>
<dbReference type="RefSeq" id="XP_005774087.1">
    <property type="nucleotide sequence ID" value="XM_005774030.1"/>
</dbReference>
<feature type="region of interest" description="Disordered" evidence="1">
    <location>
        <begin position="41"/>
        <end position="89"/>
    </location>
</feature>
<dbReference type="PaxDb" id="2903-EOD21658"/>
<evidence type="ECO:0000313" key="4">
    <source>
        <dbReference type="Proteomes" id="UP000013827"/>
    </source>
</evidence>
<feature type="region of interest" description="Disordered" evidence="1">
    <location>
        <begin position="323"/>
        <end position="368"/>
    </location>
</feature>
<evidence type="ECO:0000313" key="3">
    <source>
        <dbReference type="EnsemblProtists" id="EOD21658"/>
    </source>
</evidence>
<dbReference type="EnsemblProtists" id="EOD21658">
    <property type="protein sequence ID" value="EOD21658"/>
    <property type="gene ID" value="EMIHUDRAFT_463739"/>
</dbReference>
<evidence type="ECO:0000256" key="1">
    <source>
        <dbReference type="SAM" id="MobiDB-lite"/>
    </source>
</evidence>
<feature type="region of interest" description="Disordered" evidence="1">
    <location>
        <begin position="243"/>
        <end position="286"/>
    </location>
</feature>
<accession>A0A0D3JDS3</accession>
<protein>
    <recommendedName>
        <fullName evidence="2">MACPF domain-containing protein</fullName>
    </recommendedName>
</protein>
<feature type="compositionally biased region" description="Low complexity" evidence="1">
    <location>
        <begin position="618"/>
        <end position="634"/>
    </location>
</feature>
<dbReference type="Pfam" id="PF01823">
    <property type="entry name" value="MACPF"/>
    <property type="match status" value="1"/>
</dbReference>
<feature type="domain" description="MACPF" evidence="2">
    <location>
        <begin position="634"/>
        <end position="960"/>
    </location>
</feature>
<organism evidence="3 4">
    <name type="scientific">Emiliania huxleyi (strain CCMP1516)</name>
    <dbReference type="NCBI Taxonomy" id="280463"/>
    <lineage>
        <taxon>Eukaryota</taxon>
        <taxon>Haptista</taxon>
        <taxon>Haptophyta</taxon>
        <taxon>Prymnesiophyceae</taxon>
        <taxon>Isochrysidales</taxon>
        <taxon>Noelaerhabdaceae</taxon>
        <taxon>Emiliania</taxon>
    </lineage>
</organism>
<feature type="region of interest" description="Disordered" evidence="1">
    <location>
        <begin position="618"/>
        <end position="645"/>
    </location>
</feature>
<feature type="compositionally biased region" description="Gly residues" evidence="1">
    <location>
        <begin position="62"/>
        <end position="78"/>
    </location>
</feature>
<dbReference type="Proteomes" id="UP000013827">
    <property type="component" value="Unassembled WGS sequence"/>
</dbReference>
<proteinExistence type="predicted"/>
<evidence type="ECO:0000259" key="2">
    <source>
        <dbReference type="PROSITE" id="PS51412"/>
    </source>
</evidence>
<feature type="compositionally biased region" description="Basic and acidic residues" evidence="1">
    <location>
        <begin position="243"/>
        <end position="257"/>
    </location>
</feature>
<name>A0A0D3JDS3_EMIH1</name>
<feature type="compositionally biased region" description="Basic and acidic residues" evidence="1">
    <location>
        <begin position="1301"/>
        <end position="1313"/>
    </location>
</feature>